<evidence type="ECO:0000313" key="1">
    <source>
        <dbReference type="EMBL" id="GBP39334.1"/>
    </source>
</evidence>
<dbReference type="EMBL" id="BGZK01000364">
    <property type="protein sequence ID" value="GBP39334.1"/>
    <property type="molecule type" value="Genomic_DNA"/>
</dbReference>
<dbReference type="Proteomes" id="UP000299102">
    <property type="component" value="Unassembled WGS sequence"/>
</dbReference>
<gene>
    <name evidence="1" type="ORF">EVAR_24314_1</name>
</gene>
<comment type="caution">
    <text evidence="1">The sequence shown here is derived from an EMBL/GenBank/DDBJ whole genome shotgun (WGS) entry which is preliminary data.</text>
</comment>
<accession>A0A4C1VN57</accession>
<name>A0A4C1VN57_EUMVA</name>
<protein>
    <submittedName>
        <fullName evidence="1">Uncharacterized protein</fullName>
    </submittedName>
</protein>
<proteinExistence type="predicted"/>
<dbReference type="AlphaFoldDB" id="A0A4C1VN57"/>
<organism evidence="1 2">
    <name type="scientific">Eumeta variegata</name>
    <name type="common">Bagworm moth</name>
    <name type="synonym">Eumeta japonica</name>
    <dbReference type="NCBI Taxonomy" id="151549"/>
    <lineage>
        <taxon>Eukaryota</taxon>
        <taxon>Metazoa</taxon>
        <taxon>Ecdysozoa</taxon>
        <taxon>Arthropoda</taxon>
        <taxon>Hexapoda</taxon>
        <taxon>Insecta</taxon>
        <taxon>Pterygota</taxon>
        <taxon>Neoptera</taxon>
        <taxon>Endopterygota</taxon>
        <taxon>Lepidoptera</taxon>
        <taxon>Glossata</taxon>
        <taxon>Ditrysia</taxon>
        <taxon>Tineoidea</taxon>
        <taxon>Psychidae</taxon>
        <taxon>Oiketicinae</taxon>
        <taxon>Eumeta</taxon>
    </lineage>
</organism>
<reference evidence="1 2" key="1">
    <citation type="journal article" date="2019" name="Commun. Biol.">
        <title>The bagworm genome reveals a unique fibroin gene that provides high tensile strength.</title>
        <authorList>
            <person name="Kono N."/>
            <person name="Nakamura H."/>
            <person name="Ohtoshi R."/>
            <person name="Tomita M."/>
            <person name="Numata K."/>
            <person name="Arakawa K."/>
        </authorList>
    </citation>
    <scope>NUCLEOTIDE SEQUENCE [LARGE SCALE GENOMIC DNA]</scope>
</reference>
<sequence length="135" mass="15689">MCGVSRKEIKNNDIKERCGLKEDVMNRVKRGMNGAISPGFPYHRRRASEHNIDLQSKQTKDNQWRRGRLHALAQHFCTITMTSSRIEITSGTGSGIENRYRQGSKWIKGLRSRSSVGVKLEQQRNRNEKQYRDQN</sequence>
<keyword evidence="2" id="KW-1185">Reference proteome</keyword>
<dbReference type="OrthoDB" id="348678at2759"/>
<evidence type="ECO:0000313" key="2">
    <source>
        <dbReference type="Proteomes" id="UP000299102"/>
    </source>
</evidence>